<evidence type="ECO:0000313" key="3">
    <source>
        <dbReference type="Proteomes" id="UP000092460"/>
    </source>
</evidence>
<reference evidence="2" key="2">
    <citation type="submission" date="2020-05" db="UniProtKB">
        <authorList>
            <consortium name="EnsemblMetazoa"/>
        </authorList>
    </citation>
    <scope>IDENTIFICATION</scope>
    <source>
        <strain evidence="2">IAEA</strain>
    </source>
</reference>
<keyword evidence="3" id="KW-1185">Reference proteome</keyword>
<name>A0A1B0BCM2_9MUSC</name>
<evidence type="ECO:0000313" key="2">
    <source>
        <dbReference type="EnsemblMetazoa" id="GPPI025834-PA"/>
    </source>
</evidence>
<dbReference type="VEuPathDB" id="VectorBase:GPPI025834"/>
<dbReference type="EMBL" id="JXJN01012053">
    <property type="status" value="NOT_ANNOTATED_CDS"/>
    <property type="molecule type" value="Genomic_DNA"/>
</dbReference>
<sequence length="154" mass="17385">MKSFFYKGEKLSNEFDKRNINHVVIKNFLSLAASNFGYNHIDDLLLMIYNTRGGALSASVPLTSDSIEHPVCFNVHFIRAHNTERRKSRMTRRGQEEEVGKQETTVPDGGQITCRNLFNRSAFSGSGLSYDASKITHKPGTFYSTIANLDTPYK</sequence>
<dbReference type="Proteomes" id="UP000092460">
    <property type="component" value="Unassembled WGS sequence"/>
</dbReference>
<proteinExistence type="predicted"/>
<dbReference type="EnsemblMetazoa" id="GPPI025834-RA">
    <property type="protein sequence ID" value="GPPI025834-PA"/>
    <property type="gene ID" value="GPPI025834"/>
</dbReference>
<reference evidence="3" key="1">
    <citation type="submission" date="2015-01" db="EMBL/GenBank/DDBJ databases">
        <authorList>
            <person name="Aksoy S."/>
            <person name="Warren W."/>
            <person name="Wilson R.K."/>
        </authorList>
    </citation>
    <scope>NUCLEOTIDE SEQUENCE [LARGE SCALE GENOMIC DNA]</scope>
    <source>
        <strain evidence="3">IAEA</strain>
    </source>
</reference>
<protein>
    <submittedName>
        <fullName evidence="2">Uncharacterized protein</fullName>
    </submittedName>
</protein>
<accession>A0A1B0BCM2</accession>
<dbReference type="AlphaFoldDB" id="A0A1B0BCM2"/>
<organism evidence="2 3">
    <name type="scientific">Glossina palpalis gambiensis</name>
    <dbReference type="NCBI Taxonomy" id="67801"/>
    <lineage>
        <taxon>Eukaryota</taxon>
        <taxon>Metazoa</taxon>
        <taxon>Ecdysozoa</taxon>
        <taxon>Arthropoda</taxon>
        <taxon>Hexapoda</taxon>
        <taxon>Insecta</taxon>
        <taxon>Pterygota</taxon>
        <taxon>Neoptera</taxon>
        <taxon>Endopterygota</taxon>
        <taxon>Diptera</taxon>
        <taxon>Brachycera</taxon>
        <taxon>Muscomorpha</taxon>
        <taxon>Hippoboscoidea</taxon>
        <taxon>Glossinidae</taxon>
        <taxon>Glossina</taxon>
    </lineage>
</organism>
<evidence type="ECO:0000256" key="1">
    <source>
        <dbReference type="SAM" id="MobiDB-lite"/>
    </source>
</evidence>
<feature type="region of interest" description="Disordered" evidence="1">
    <location>
        <begin position="84"/>
        <end position="106"/>
    </location>
</feature>